<keyword evidence="3" id="KW-1185">Reference proteome</keyword>
<dbReference type="GO" id="GO:0005886">
    <property type="term" value="C:plasma membrane"/>
    <property type="evidence" value="ECO:0007669"/>
    <property type="project" value="TreeGrafter"/>
</dbReference>
<dbReference type="InterPro" id="IPR001036">
    <property type="entry name" value="Acrflvin-R"/>
</dbReference>
<dbReference type="KEGG" id="sfc:Spiaf_2589"/>
<dbReference type="PATRIC" id="fig|889378.3.peg.2565"/>
<dbReference type="GO" id="GO:0042910">
    <property type="term" value="F:xenobiotic transmembrane transporter activity"/>
    <property type="evidence" value="ECO:0007669"/>
    <property type="project" value="TreeGrafter"/>
</dbReference>
<dbReference type="SUPFAM" id="SSF82693">
    <property type="entry name" value="Multidrug efflux transporter AcrB pore domain, PN1, PN2, PC1 and PC2 subdomains"/>
    <property type="match status" value="2"/>
</dbReference>
<reference evidence="3" key="1">
    <citation type="journal article" date="2013" name="Stand. Genomic Sci.">
        <title>Complete genome sequence of the halophilic bacterium Spirochaeta africana type strain (Z-7692(T)) from the alkaline Lake Magadi in the East African Rift.</title>
        <authorList>
            <person name="Liolos K."/>
            <person name="Abt B."/>
            <person name="Scheuner C."/>
            <person name="Teshima H."/>
            <person name="Held B."/>
            <person name="Lapidus A."/>
            <person name="Nolan M."/>
            <person name="Lucas S."/>
            <person name="Deshpande S."/>
            <person name="Cheng J.F."/>
            <person name="Tapia R."/>
            <person name="Goodwin L.A."/>
            <person name="Pitluck S."/>
            <person name="Pagani I."/>
            <person name="Ivanova N."/>
            <person name="Mavromatis K."/>
            <person name="Mikhailova N."/>
            <person name="Huntemann M."/>
            <person name="Pati A."/>
            <person name="Chen A."/>
            <person name="Palaniappan K."/>
            <person name="Land M."/>
            <person name="Rohde M."/>
            <person name="Tindall B.J."/>
            <person name="Detter J.C."/>
            <person name="Goker M."/>
            <person name="Bristow J."/>
            <person name="Eisen J.A."/>
            <person name="Markowitz V."/>
            <person name="Hugenholtz P."/>
            <person name="Woyke T."/>
            <person name="Klenk H.P."/>
            <person name="Kyrpides N.C."/>
        </authorList>
    </citation>
    <scope>NUCLEOTIDE SEQUENCE</scope>
    <source>
        <strain evidence="3">ATCC 700263 / DSM 8902 / Z-7692</strain>
    </source>
</reference>
<dbReference type="Proteomes" id="UP000007383">
    <property type="component" value="Chromosome"/>
</dbReference>
<dbReference type="PANTHER" id="PTHR32063:SF0">
    <property type="entry name" value="SWARMING MOTILITY PROTEIN SWRC"/>
    <property type="match status" value="1"/>
</dbReference>
<dbReference type="PRINTS" id="PR00702">
    <property type="entry name" value="ACRIFLAVINRP"/>
</dbReference>
<gene>
    <name evidence="2" type="ordered locus">Spiaf_2589</name>
</gene>
<keyword evidence="1" id="KW-1133">Transmembrane helix</keyword>
<feature type="transmembrane region" description="Helical" evidence="1">
    <location>
        <begin position="439"/>
        <end position="459"/>
    </location>
</feature>
<dbReference type="InterPro" id="IPR027463">
    <property type="entry name" value="AcrB_DN_DC_subdom"/>
</dbReference>
<dbReference type="Gene3D" id="3.30.70.1430">
    <property type="entry name" value="Multidrug efflux transporter AcrB pore domain"/>
    <property type="match status" value="2"/>
</dbReference>
<dbReference type="Gene3D" id="3.30.70.1320">
    <property type="entry name" value="Multidrug efflux transporter AcrB pore domain like"/>
    <property type="match status" value="1"/>
</dbReference>
<dbReference type="PANTHER" id="PTHR32063">
    <property type="match status" value="1"/>
</dbReference>
<dbReference type="HOGENOM" id="CLU_002755_1_2_12"/>
<evidence type="ECO:0000313" key="2">
    <source>
        <dbReference type="EMBL" id="AFG38619.1"/>
    </source>
</evidence>
<feature type="transmembrane region" description="Helical" evidence="1">
    <location>
        <begin position="549"/>
        <end position="571"/>
    </location>
</feature>
<feature type="transmembrane region" description="Helical" evidence="1">
    <location>
        <begin position="1005"/>
        <end position="1031"/>
    </location>
</feature>
<dbReference type="Gene3D" id="1.20.1640.10">
    <property type="entry name" value="Multidrug efflux transporter AcrB transmembrane domain"/>
    <property type="match status" value="2"/>
</dbReference>
<feature type="transmembrane region" description="Helical" evidence="1">
    <location>
        <begin position="931"/>
        <end position="953"/>
    </location>
</feature>
<keyword evidence="1" id="KW-0812">Transmembrane</keyword>
<feature type="transmembrane region" description="Helical" evidence="1">
    <location>
        <begin position="974"/>
        <end position="993"/>
    </location>
</feature>
<name>H9UM76_SPIAZ</name>
<evidence type="ECO:0000256" key="1">
    <source>
        <dbReference type="SAM" id="Phobius"/>
    </source>
</evidence>
<dbReference type="OrthoDB" id="366306at2"/>
<feature type="transmembrane region" description="Helical" evidence="1">
    <location>
        <begin position="872"/>
        <end position="891"/>
    </location>
</feature>
<feature type="transmembrane region" description="Helical" evidence="1">
    <location>
        <begin position="898"/>
        <end position="919"/>
    </location>
</feature>
<protein>
    <submittedName>
        <fullName evidence="2">Cation/multidrug efflux pump</fullName>
    </submittedName>
</protein>
<dbReference type="STRING" id="889378.Spiaf_2589"/>
<feature type="transmembrane region" description="Helical" evidence="1">
    <location>
        <begin position="386"/>
        <end position="407"/>
    </location>
</feature>
<dbReference type="Pfam" id="PF00873">
    <property type="entry name" value="ACR_tran"/>
    <property type="match status" value="1"/>
</dbReference>
<feature type="transmembrane region" description="Helical" evidence="1">
    <location>
        <begin position="360"/>
        <end position="380"/>
    </location>
</feature>
<dbReference type="Gene3D" id="3.30.2090.10">
    <property type="entry name" value="Multidrug efflux transporter AcrB TolC docking domain, DN and DC subdomains"/>
    <property type="match status" value="2"/>
</dbReference>
<dbReference type="SUPFAM" id="SSF82866">
    <property type="entry name" value="Multidrug efflux transporter AcrB transmembrane domain"/>
    <property type="match status" value="2"/>
</dbReference>
<keyword evidence="1" id="KW-0472">Membrane</keyword>
<dbReference type="RefSeq" id="WP_014456601.1">
    <property type="nucleotide sequence ID" value="NC_017098.1"/>
</dbReference>
<dbReference type="EMBL" id="CP003282">
    <property type="protein sequence ID" value="AFG38619.1"/>
    <property type="molecule type" value="Genomic_DNA"/>
</dbReference>
<dbReference type="AlphaFoldDB" id="H9UM76"/>
<feature type="transmembrane region" description="Helical" evidence="1">
    <location>
        <begin position="334"/>
        <end position="353"/>
    </location>
</feature>
<feature type="transmembrane region" description="Helical" evidence="1">
    <location>
        <begin position="471"/>
        <end position="496"/>
    </location>
</feature>
<organism evidence="2 3">
    <name type="scientific">Spirochaeta africana (strain ATCC 700263 / DSM 8902 / Z-7692)</name>
    <dbReference type="NCBI Taxonomy" id="889378"/>
    <lineage>
        <taxon>Bacteria</taxon>
        <taxon>Pseudomonadati</taxon>
        <taxon>Spirochaetota</taxon>
        <taxon>Spirochaetia</taxon>
        <taxon>Spirochaetales</taxon>
        <taxon>Spirochaetaceae</taxon>
        <taxon>Spirochaeta</taxon>
    </lineage>
</organism>
<dbReference type="eggNOG" id="COG0841">
    <property type="taxonomic scope" value="Bacteria"/>
</dbReference>
<dbReference type="SUPFAM" id="SSF82714">
    <property type="entry name" value="Multidrug efflux transporter AcrB TolC docking domain, DN and DC subdomains"/>
    <property type="match status" value="1"/>
</dbReference>
<dbReference type="Gene3D" id="3.30.70.1440">
    <property type="entry name" value="Multidrug efflux transporter AcrB pore domain"/>
    <property type="match status" value="1"/>
</dbReference>
<proteinExistence type="predicted"/>
<sequence>MLENMFRKQLGVLLLFGLLCAAGLVLATRLGIQLYPRTSRPAVTSTIRHQGYSAIAFSQEFGDMIEAQLMGVPGADRLELRYGSNSSTFTITFNWDVDAETALRDAESALEQIESRLPSELGGVSRVRFSTGENAGYLMLGISSDSVSAEDLYRMATGSLESSLSQVPDVEMIEILSVERLNVDIELRQQDMLQYGITILDVNQALARGSGIQSVGSVREGQSALSVHVTAENRSLLDIGELVVAESGGGRVRLADVADISIGHTIPASTFVVQGSRGIQLIATPIDGGNIRSMSQEILRRVHQARASGDLPEDAEITMLLDPADYINRSIANVIQAAVLGAGLAMLVVFLALGKLRNTLLIGVSLPVTLILSFVLLYLFEVSLNLISLGGMALAVGMIVDSSIVVIENIHRFRHEEKHTDDSDHLQDLIIRAVRQVRAPIIASTLTSILVFLPITLTAPLTNAILGEQSLVVVFALSVSLLVALTLVPLIAFMVYNRRLQMVIGASGQSPSGGVIFARTRSISAHVTGRLEKAYLRCLAPIISDRRKAVTVLSAAAVACAAAAVLLLPGIPREILSPPTSDRMIVFVRPTADVDSTMIVEQKFPEMTRQIENELGSKVTNIYGEVRGRFNRLFVVLENSRDADYISDRLEAMFVSDNDWYYNVFSWDPAALPLPRTNDLQISVDGPDETEVVALLERVRDVTAETGLYPRLTTMPATNYTEELVMHPRQEVIDSFPGYSQSQLVSIMQRALSGTQSVEYQHEGSTVQVRAAYPEDVLEGRGQFENFLLPFEQSAVPIKHFFDFSTAANVAQIASEDGQQIFRLYGNLPRGSGAAERSAEELKLRSILADEIDIPAGYSLTFDNPQQELDDAIQSLFFSLLLSVALIYLLLTFQFNSFGAPLVILLSIPLGLLGSIVSLSVFDSTLSLNSLLGAILLSGVVVNNAIILLDFYLHELNRYPTRTAALLETARVRFRPILITTLTTIAGMLPIAIGMGEGANVIQPLGIAVSGGLAVSTVMTMFVVPAVLSLVRLRPKTP</sequence>
<evidence type="ECO:0000313" key="3">
    <source>
        <dbReference type="Proteomes" id="UP000007383"/>
    </source>
</evidence>
<accession>H9UM76</accession>